<evidence type="ECO:0000313" key="4">
    <source>
        <dbReference type="Proteomes" id="UP001596413"/>
    </source>
</evidence>
<dbReference type="InterPro" id="IPR011519">
    <property type="entry name" value="UnbV_ASPIC"/>
</dbReference>
<reference evidence="4" key="1">
    <citation type="journal article" date="2019" name="Int. J. Syst. Evol. Microbiol.">
        <title>The Global Catalogue of Microorganisms (GCM) 10K type strain sequencing project: providing services to taxonomists for standard genome sequencing and annotation.</title>
        <authorList>
            <consortium name="The Broad Institute Genomics Platform"/>
            <consortium name="The Broad Institute Genome Sequencing Center for Infectious Disease"/>
            <person name="Wu L."/>
            <person name="Ma J."/>
        </authorList>
    </citation>
    <scope>NUCLEOTIDE SEQUENCE [LARGE SCALE GENOMIC DNA]</scope>
    <source>
        <strain evidence="4">CGMCC 1.13681</strain>
    </source>
</reference>
<name>A0ABW2GNG9_9ACTN</name>
<feature type="domain" description="ASPIC/UnbV" evidence="2">
    <location>
        <begin position="558"/>
        <end position="617"/>
    </location>
</feature>
<dbReference type="RefSeq" id="WP_386418191.1">
    <property type="nucleotide sequence ID" value="NZ_JBHSZO010000049.1"/>
</dbReference>
<dbReference type="Proteomes" id="UP001596413">
    <property type="component" value="Unassembled WGS sequence"/>
</dbReference>
<evidence type="ECO:0000313" key="3">
    <source>
        <dbReference type="EMBL" id="MFC7221073.1"/>
    </source>
</evidence>
<dbReference type="SUPFAM" id="SSF69318">
    <property type="entry name" value="Integrin alpha N-terminal domain"/>
    <property type="match status" value="1"/>
</dbReference>
<dbReference type="PANTHER" id="PTHR16026:SF0">
    <property type="entry name" value="CARTILAGE ACIDIC PROTEIN 1"/>
    <property type="match status" value="1"/>
</dbReference>
<evidence type="ECO:0000256" key="1">
    <source>
        <dbReference type="ARBA" id="ARBA00022729"/>
    </source>
</evidence>
<sequence>MTPVSRHLREHAVKAVALGCCLGALALAWPEDVSARDRAQAAAPFSFAPLGLNAPTRAGDRTVRPVAPAFRDIRSWISSVGAGAGVFAADGGTRARDICLVDTRTDTVTVRPAPRTGKRFAPFTLQATGLPMPSYAAPMGCTPADFNQDGWQDVAVYYWGRSPVLFMRVPGAKPGARAYVARELVEGSPVWNTNAMTVGDYDGDGRPDLVVGNYFLDGARVLDPTAEQDSLQMPSSMSNAGNGGSLRVFRFASGRTGADPQANFTEVEDAFGDKPLHGWTLALASQDLDGDGRPEVYQANDFAPDRLLVNNSEPGAVRFATAKGSRHFTTPKSKVVGRDSFKGMGVAFADLEADGKAAIVVGNITEDYALHESNFVFKPTASRKELGRALHRGEAPYDDHSESMGMSRSGWTWDVAAADFDNSGYPQVMHATGFVKGKTPRWAQLQEAAMGNDLILKHPGLWPDIKPGDDLSGSDPNTFFVRTAKGRYVDVAKEAGVGSTAVTRGFAVGDVDADGRLDFVAANQWGQSVLYHNRSKAGDFVGLRLRLPAGARGASTPATGAVARLHKPGGAVSEQQLYPAGGHGGVAAPELLFGLGARKAETPVKVDVSWRDTRGRTHRATTTLRPGWHDLLLTADGTIREVRA</sequence>
<accession>A0ABW2GNG9</accession>
<keyword evidence="1" id="KW-0732">Signal</keyword>
<proteinExistence type="predicted"/>
<dbReference type="Pfam" id="PF01839">
    <property type="entry name" value="FG-GAP"/>
    <property type="match status" value="1"/>
</dbReference>
<organism evidence="3 4">
    <name type="scientific">Streptomyces polyrhachis</name>
    <dbReference type="NCBI Taxonomy" id="1282885"/>
    <lineage>
        <taxon>Bacteria</taxon>
        <taxon>Bacillati</taxon>
        <taxon>Actinomycetota</taxon>
        <taxon>Actinomycetes</taxon>
        <taxon>Kitasatosporales</taxon>
        <taxon>Streptomycetaceae</taxon>
        <taxon>Streptomyces</taxon>
    </lineage>
</organism>
<dbReference type="EMBL" id="JBHSZO010000049">
    <property type="protein sequence ID" value="MFC7221073.1"/>
    <property type="molecule type" value="Genomic_DNA"/>
</dbReference>
<keyword evidence="4" id="KW-1185">Reference proteome</keyword>
<evidence type="ECO:0000259" key="2">
    <source>
        <dbReference type="Pfam" id="PF07593"/>
    </source>
</evidence>
<dbReference type="Gene3D" id="2.130.10.130">
    <property type="entry name" value="Integrin alpha, N-terminal"/>
    <property type="match status" value="2"/>
</dbReference>
<comment type="caution">
    <text evidence="3">The sequence shown here is derived from an EMBL/GenBank/DDBJ whole genome shotgun (WGS) entry which is preliminary data.</text>
</comment>
<dbReference type="InterPro" id="IPR028994">
    <property type="entry name" value="Integrin_alpha_N"/>
</dbReference>
<dbReference type="InterPro" id="IPR013517">
    <property type="entry name" value="FG-GAP"/>
</dbReference>
<dbReference type="PANTHER" id="PTHR16026">
    <property type="entry name" value="CARTILAGE ACIDIC PROTEIN 1"/>
    <property type="match status" value="1"/>
</dbReference>
<dbReference type="InterPro" id="IPR027039">
    <property type="entry name" value="Crtac1"/>
</dbReference>
<protein>
    <submittedName>
        <fullName evidence="3">CRTAC1 family protein</fullName>
    </submittedName>
</protein>
<gene>
    <name evidence="3" type="ORF">ACFQLX_23365</name>
</gene>
<dbReference type="Pfam" id="PF07593">
    <property type="entry name" value="UnbV_ASPIC"/>
    <property type="match status" value="1"/>
</dbReference>